<gene>
    <name evidence="1" type="ORF">TRUGW13939_08815</name>
</gene>
<sequence>MDGTGKSSSANFTISTRNSGGILKLKFDVENYIWMECLGGREEMDLQYPQLARIGSSESVLEFYQHIRETVISLFQYDISEDGAIVAFAHANASRPRDATNEFHPNFWLPHVRLYRTVPREGKELVKGKMIMYINTYHNHPIMLDVKRSLRMF</sequence>
<dbReference type="AlphaFoldDB" id="A0A7H8RAN8"/>
<dbReference type="KEGG" id="trg:TRUGW13939_08815"/>
<evidence type="ECO:0000313" key="2">
    <source>
        <dbReference type="Proteomes" id="UP000509510"/>
    </source>
</evidence>
<evidence type="ECO:0000313" key="1">
    <source>
        <dbReference type="EMBL" id="QKX61663.1"/>
    </source>
</evidence>
<keyword evidence="2" id="KW-1185">Reference proteome</keyword>
<dbReference type="RefSeq" id="XP_035347837.1">
    <property type="nucleotide sequence ID" value="XM_035491944.1"/>
</dbReference>
<dbReference type="OrthoDB" id="10679136at2759"/>
<dbReference type="Proteomes" id="UP000509510">
    <property type="component" value="Chromosome V"/>
</dbReference>
<name>A0A7H8RAN8_TALRU</name>
<protein>
    <submittedName>
        <fullName evidence="1">Uncharacterized protein</fullName>
    </submittedName>
</protein>
<dbReference type="GeneID" id="55996303"/>
<proteinExistence type="predicted"/>
<accession>A0A7H8RAN8</accession>
<dbReference type="EMBL" id="CP055902">
    <property type="protein sequence ID" value="QKX61663.1"/>
    <property type="molecule type" value="Genomic_DNA"/>
</dbReference>
<organism evidence="1 2">
    <name type="scientific">Talaromyces rugulosus</name>
    <name type="common">Penicillium rugulosum</name>
    <dbReference type="NCBI Taxonomy" id="121627"/>
    <lineage>
        <taxon>Eukaryota</taxon>
        <taxon>Fungi</taxon>
        <taxon>Dikarya</taxon>
        <taxon>Ascomycota</taxon>
        <taxon>Pezizomycotina</taxon>
        <taxon>Eurotiomycetes</taxon>
        <taxon>Eurotiomycetidae</taxon>
        <taxon>Eurotiales</taxon>
        <taxon>Trichocomaceae</taxon>
        <taxon>Talaromyces</taxon>
        <taxon>Talaromyces sect. Islandici</taxon>
    </lineage>
</organism>
<reference evidence="2" key="1">
    <citation type="submission" date="2020-06" db="EMBL/GenBank/DDBJ databases">
        <title>A chromosome-scale genome assembly of Talaromyces rugulosus W13939.</title>
        <authorList>
            <person name="Wang B."/>
            <person name="Guo L."/>
            <person name="Ye K."/>
            <person name="Wang L."/>
        </authorList>
    </citation>
    <scope>NUCLEOTIDE SEQUENCE [LARGE SCALE GENOMIC DNA]</scope>
    <source>
        <strain evidence="2">W13939</strain>
    </source>
</reference>